<dbReference type="FunFam" id="2.170.130.10:FF:000001">
    <property type="entry name" value="Catecholate siderophore TonB-dependent receptor"/>
    <property type="match status" value="1"/>
</dbReference>
<dbReference type="InterPro" id="IPR000531">
    <property type="entry name" value="Beta-barrel_TonB"/>
</dbReference>
<evidence type="ECO:0000256" key="14">
    <source>
        <dbReference type="PROSITE-ProRule" id="PRU01360"/>
    </source>
</evidence>
<evidence type="ECO:0000259" key="17">
    <source>
        <dbReference type="Pfam" id="PF00593"/>
    </source>
</evidence>
<evidence type="ECO:0000256" key="8">
    <source>
        <dbReference type="ARBA" id="ARBA00023004"/>
    </source>
</evidence>
<keyword evidence="5" id="KW-0410">Iron transport</keyword>
<evidence type="ECO:0000256" key="6">
    <source>
        <dbReference type="ARBA" id="ARBA00022692"/>
    </source>
</evidence>
<keyword evidence="12 19" id="KW-0675">Receptor</keyword>
<proteinExistence type="inferred from homology"/>
<dbReference type="InterPro" id="IPR010105">
    <property type="entry name" value="TonB_sidphr_rcpt"/>
</dbReference>
<dbReference type="GO" id="GO:0038023">
    <property type="term" value="F:signaling receptor activity"/>
    <property type="evidence" value="ECO:0007669"/>
    <property type="project" value="InterPro"/>
</dbReference>
<evidence type="ECO:0000256" key="9">
    <source>
        <dbReference type="ARBA" id="ARBA00023065"/>
    </source>
</evidence>
<dbReference type="PANTHER" id="PTHR32552">
    <property type="entry name" value="FERRICHROME IRON RECEPTOR-RELATED"/>
    <property type="match status" value="1"/>
</dbReference>
<dbReference type="InterPro" id="IPR039426">
    <property type="entry name" value="TonB-dep_rcpt-like"/>
</dbReference>
<keyword evidence="11 14" id="KW-0472">Membrane</keyword>
<dbReference type="Proteomes" id="UP000193749">
    <property type="component" value="Unassembled WGS sequence"/>
</dbReference>
<dbReference type="GO" id="GO:0009279">
    <property type="term" value="C:cell outer membrane"/>
    <property type="evidence" value="ECO:0007669"/>
    <property type="project" value="UniProtKB-SubCell"/>
</dbReference>
<keyword evidence="20" id="KW-1185">Reference proteome</keyword>
<name>A0A1X1EFN2_PANCY</name>
<feature type="chain" id="PRO_5012597510" evidence="16">
    <location>
        <begin position="27"/>
        <end position="709"/>
    </location>
</feature>
<keyword evidence="8" id="KW-0408">Iron</keyword>
<dbReference type="InterPro" id="IPR036942">
    <property type="entry name" value="Beta-barrel_TonB_sf"/>
</dbReference>
<dbReference type="InterPro" id="IPR012910">
    <property type="entry name" value="Plug_dom"/>
</dbReference>
<evidence type="ECO:0000256" key="15">
    <source>
        <dbReference type="RuleBase" id="RU003357"/>
    </source>
</evidence>
<keyword evidence="13 14" id="KW-0998">Cell outer membrane</keyword>
<evidence type="ECO:0000256" key="2">
    <source>
        <dbReference type="ARBA" id="ARBA00009810"/>
    </source>
</evidence>
<dbReference type="InterPro" id="IPR037066">
    <property type="entry name" value="Plug_dom_sf"/>
</dbReference>
<dbReference type="AlphaFoldDB" id="A0A1X1EFN2"/>
<evidence type="ECO:0000256" key="16">
    <source>
        <dbReference type="SAM" id="SignalP"/>
    </source>
</evidence>
<feature type="domain" description="TonB-dependent receptor-like beta-barrel" evidence="17">
    <location>
        <begin position="245"/>
        <end position="679"/>
    </location>
</feature>
<reference evidence="19 20" key="1">
    <citation type="journal article" date="2017" name="Antonie Van Leeuwenhoek">
        <title>Phylogenomic resolution of the bacterial genus Pantoea and its relationship with Erwinia and Tatumella.</title>
        <authorList>
            <person name="Palmer M."/>
            <person name="Steenkamp E.T."/>
            <person name="Coetzee M.P."/>
            <person name="Chan W.Y."/>
            <person name="van Zyl E."/>
            <person name="De Maayer P."/>
            <person name="Coutinho T.A."/>
            <person name="Blom J."/>
            <person name="Smits T.H."/>
            <person name="Duffy B."/>
            <person name="Venter S.N."/>
        </authorList>
    </citation>
    <scope>NUCLEOTIDE SEQUENCE [LARGE SCALE GENOMIC DNA]</scope>
    <source>
        <strain evidence="19 20">LMG 2657</strain>
    </source>
</reference>
<dbReference type="NCBIfam" id="TIGR01783">
    <property type="entry name" value="TonB-siderophor"/>
    <property type="match status" value="1"/>
</dbReference>
<keyword evidence="7 16" id="KW-0732">Signal</keyword>
<keyword evidence="6 14" id="KW-0812">Transmembrane</keyword>
<evidence type="ECO:0000256" key="3">
    <source>
        <dbReference type="ARBA" id="ARBA00022448"/>
    </source>
</evidence>
<evidence type="ECO:0000256" key="5">
    <source>
        <dbReference type="ARBA" id="ARBA00022496"/>
    </source>
</evidence>
<dbReference type="FunFam" id="2.40.170.20:FF:000005">
    <property type="entry name" value="TonB-dependent siderophore receptor"/>
    <property type="match status" value="1"/>
</dbReference>
<comment type="similarity">
    <text evidence="2 14 15">Belongs to the TonB-dependent receptor family.</text>
</comment>
<dbReference type="OrthoDB" id="127311at2"/>
<keyword evidence="3 14" id="KW-0813">Transport</keyword>
<feature type="signal peptide" evidence="16">
    <location>
        <begin position="1"/>
        <end position="26"/>
    </location>
</feature>
<dbReference type="GO" id="GO:0015891">
    <property type="term" value="P:siderophore transport"/>
    <property type="evidence" value="ECO:0007669"/>
    <property type="project" value="InterPro"/>
</dbReference>
<sequence length="709" mass="79019">MRHRTFQRTPLNALLLVLFSSTPAWAADNNNNSQDSTLTVTANNVDTDGGDADSWNQVAKKADSATKSSRPLIETPQSISVITQAQMASQGALNVAQALRYNSGIGSEGGGADYRFDDIYIRGFAADEFLDGLRLPTVTYWSRPNFDTFLLDRVEVVKGPDSVTFGQASPGGVVNLVSKRPTAEPIHQIFVSTGSHNLFQTGLDLSGALDNDEHWLGRITGTWSRNDTQVDYTKYKHYDIAPALTWQPNDDTRLTLLGQFRKDPYAGFYNQMPLEGSLIHLAQGNYSDNFYGGQPGFDYYRREQASIGYDFMHKFDDSWSLHQNLRYLHTSSDYQMVYPTHTVVDGSATVSRDSMRVIESFNAFDVDTNLQGNLYTGPVNHAVTLGMDYVHDDLRQNSGYGTASDISYLNPDYSTPVAGLSIDNHNRSFMTQLGFYLQDSMKWNHWILNLGGRYDKAQSRAQNWVSDTRTELNDYATTGRAGLMYHFDNGIAPYISYGTSFQPQSGTSWAGDPFKPTKGKQSEVGVKYQPNGFNALFSAALYDLRQTNVLTADPEHANYSVQTGEIRSQGFELDAKANITSRWLVNASYALTNPKVISANDDTEGKQPVAIARQTASLWTEYALPGVLDGVTIGGGGRYVGTNYATTDNSLKVPAVMIYDAMMRYRWQDWQLALNLQNLTDKQYISNCNDLGCHFGLRRQLIATVSYQW</sequence>
<evidence type="ECO:0000313" key="19">
    <source>
        <dbReference type="EMBL" id="ORM87725.1"/>
    </source>
</evidence>
<protein>
    <submittedName>
        <fullName evidence="19">TonB-dependent receptor</fullName>
    </submittedName>
</protein>
<evidence type="ECO:0000256" key="4">
    <source>
        <dbReference type="ARBA" id="ARBA00022452"/>
    </source>
</evidence>
<evidence type="ECO:0000256" key="12">
    <source>
        <dbReference type="ARBA" id="ARBA00023170"/>
    </source>
</evidence>
<evidence type="ECO:0000256" key="10">
    <source>
        <dbReference type="ARBA" id="ARBA00023077"/>
    </source>
</evidence>
<dbReference type="PANTHER" id="PTHR32552:SF68">
    <property type="entry name" value="FERRICHROME OUTER MEMBRANE TRANSPORTER_PHAGE RECEPTOR"/>
    <property type="match status" value="1"/>
</dbReference>
<gene>
    <name evidence="19" type="ORF">HA50_27655</name>
</gene>
<dbReference type="SUPFAM" id="SSF56935">
    <property type="entry name" value="Porins"/>
    <property type="match status" value="1"/>
</dbReference>
<keyword evidence="9" id="KW-0406">Ion transport</keyword>
<evidence type="ECO:0000313" key="20">
    <source>
        <dbReference type="Proteomes" id="UP000193749"/>
    </source>
</evidence>
<dbReference type="Pfam" id="PF00593">
    <property type="entry name" value="TonB_dep_Rec_b-barrel"/>
    <property type="match status" value="1"/>
</dbReference>
<evidence type="ECO:0000256" key="13">
    <source>
        <dbReference type="ARBA" id="ARBA00023237"/>
    </source>
</evidence>
<dbReference type="EMBL" id="MLJI01000003">
    <property type="protein sequence ID" value="ORM87725.1"/>
    <property type="molecule type" value="Genomic_DNA"/>
</dbReference>
<comment type="subcellular location">
    <subcellularLocation>
        <location evidence="1 14">Cell outer membrane</location>
        <topology evidence="1 14">Multi-pass membrane protein</topology>
    </subcellularLocation>
</comment>
<comment type="caution">
    <text evidence="19">The sequence shown here is derived from an EMBL/GenBank/DDBJ whole genome shotgun (WGS) entry which is preliminary data.</text>
</comment>
<dbReference type="Pfam" id="PF07715">
    <property type="entry name" value="Plug"/>
    <property type="match status" value="1"/>
</dbReference>
<accession>A0A1X1EFN2</accession>
<keyword evidence="4 14" id="KW-1134">Transmembrane beta strand</keyword>
<evidence type="ECO:0000259" key="18">
    <source>
        <dbReference type="Pfam" id="PF07715"/>
    </source>
</evidence>
<evidence type="ECO:0000256" key="1">
    <source>
        <dbReference type="ARBA" id="ARBA00004571"/>
    </source>
</evidence>
<organism evidence="19 20">
    <name type="scientific">Pantoea cypripedii</name>
    <name type="common">Pectobacterium cypripedii</name>
    <name type="synonym">Erwinia cypripedii</name>
    <dbReference type="NCBI Taxonomy" id="55209"/>
    <lineage>
        <taxon>Bacteria</taxon>
        <taxon>Pseudomonadati</taxon>
        <taxon>Pseudomonadota</taxon>
        <taxon>Gammaproteobacteria</taxon>
        <taxon>Enterobacterales</taxon>
        <taxon>Erwiniaceae</taxon>
        <taxon>Pantoea</taxon>
    </lineage>
</organism>
<dbReference type="RefSeq" id="WP_084880398.1">
    <property type="nucleotide sequence ID" value="NZ_JAGGMY010000004.1"/>
</dbReference>
<feature type="domain" description="TonB-dependent receptor plug" evidence="18">
    <location>
        <begin position="72"/>
        <end position="173"/>
    </location>
</feature>
<evidence type="ECO:0000256" key="11">
    <source>
        <dbReference type="ARBA" id="ARBA00023136"/>
    </source>
</evidence>
<dbReference type="Gene3D" id="2.40.170.20">
    <property type="entry name" value="TonB-dependent receptor, beta-barrel domain"/>
    <property type="match status" value="1"/>
</dbReference>
<keyword evidence="10 15" id="KW-0798">TonB box</keyword>
<dbReference type="PROSITE" id="PS52016">
    <property type="entry name" value="TONB_DEPENDENT_REC_3"/>
    <property type="match status" value="1"/>
</dbReference>
<dbReference type="GO" id="GO:0015344">
    <property type="term" value="F:siderophore uptake transmembrane transporter activity"/>
    <property type="evidence" value="ECO:0007669"/>
    <property type="project" value="TreeGrafter"/>
</dbReference>
<dbReference type="Gene3D" id="2.170.130.10">
    <property type="entry name" value="TonB-dependent receptor, plug domain"/>
    <property type="match status" value="1"/>
</dbReference>
<evidence type="ECO:0000256" key="7">
    <source>
        <dbReference type="ARBA" id="ARBA00022729"/>
    </source>
</evidence>
<dbReference type="CDD" id="cd01347">
    <property type="entry name" value="ligand_gated_channel"/>
    <property type="match status" value="1"/>
</dbReference>
<dbReference type="STRING" id="55209.HA50_27655"/>